<evidence type="ECO:0000256" key="8">
    <source>
        <dbReference type="ARBA" id="ARBA00047899"/>
    </source>
</evidence>
<organism evidence="13 14">
    <name type="scientific">Xanthoceras sorbifolium</name>
    <dbReference type="NCBI Taxonomy" id="99658"/>
    <lineage>
        <taxon>Eukaryota</taxon>
        <taxon>Viridiplantae</taxon>
        <taxon>Streptophyta</taxon>
        <taxon>Embryophyta</taxon>
        <taxon>Tracheophyta</taxon>
        <taxon>Spermatophyta</taxon>
        <taxon>Magnoliopsida</taxon>
        <taxon>eudicotyledons</taxon>
        <taxon>Gunneridae</taxon>
        <taxon>Pentapetalae</taxon>
        <taxon>rosids</taxon>
        <taxon>malvids</taxon>
        <taxon>Sapindales</taxon>
        <taxon>Sapindaceae</taxon>
        <taxon>Xanthoceroideae</taxon>
        <taxon>Xanthoceras</taxon>
    </lineage>
</organism>
<evidence type="ECO:0000256" key="2">
    <source>
        <dbReference type="ARBA" id="ARBA00012513"/>
    </source>
</evidence>
<evidence type="ECO:0000256" key="6">
    <source>
        <dbReference type="ARBA" id="ARBA00023136"/>
    </source>
</evidence>
<comment type="caution">
    <text evidence="13">The sequence shown here is derived from an EMBL/GenBank/DDBJ whole genome shotgun (WGS) entry which is preliminary data.</text>
</comment>
<keyword evidence="14" id="KW-1185">Reference proteome</keyword>
<reference evidence="13 14" key="1">
    <citation type="submission" date="2021-02" db="EMBL/GenBank/DDBJ databases">
        <title>Plant Genome Project.</title>
        <authorList>
            <person name="Zhang R.-G."/>
        </authorList>
    </citation>
    <scope>NUCLEOTIDE SEQUENCE [LARGE SCALE GENOMIC DNA]</scope>
    <source>
        <tissue evidence="13">Leaves</tissue>
    </source>
</reference>
<evidence type="ECO:0000256" key="3">
    <source>
        <dbReference type="ARBA" id="ARBA00022692"/>
    </source>
</evidence>
<comment type="catalytic activity">
    <reaction evidence="8">
        <text>L-threonyl-[protein] + ATP = O-phospho-L-threonyl-[protein] + ADP + H(+)</text>
        <dbReference type="Rhea" id="RHEA:46608"/>
        <dbReference type="Rhea" id="RHEA-COMP:11060"/>
        <dbReference type="Rhea" id="RHEA-COMP:11605"/>
        <dbReference type="ChEBI" id="CHEBI:15378"/>
        <dbReference type="ChEBI" id="CHEBI:30013"/>
        <dbReference type="ChEBI" id="CHEBI:30616"/>
        <dbReference type="ChEBI" id="CHEBI:61977"/>
        <dbReference type="ChEBI" id="CHEBI:456216"/>
        <dbReference type="EC" id="2.7.11.1"/>
    </reaction>
</comment>
<evidence type="ECO:0000256" key="1">
    <source>
        <dbReference type="ARBA" id="ARBA00004167"/>
    </source>
</evidence>
<evidence type="ECO:0000256" key="10">
    <source>
        <dbReference type="SAM" id="Phobius"/>
    </source>
</evidence>
<keyword evidence="7" id="KW-0325">Glycoprotein</keyword>
<keyword evidence="6 10" id="KW-0472">Membrane</keyword>
<dbReference type="Proteomes" id="UP000827721">
    <property type="component" value="Unassembled WGS sequence"/>
</dbReference>
<dbReference type="InterPro" id="IPR032872">
    <property type="entry name" value="WAK_assoc_C"/>
</dbReference>
<accession>A0ABQ8H632</accession>
<evidence type="ECO:0000256" key="7">
    <source>
        <dbReference type="ARBA" id="ARBA00023180"/>
    </source>
</evidence>
<dbReference type="EMBL" id="JAFEMO010000013">
    <property type="protein sequence ID" value="KAH7549350.1"/>
    <property type="molecule type" value="Genomic_DNA"/>
</dbReference>
<feature type="domain" description="Wall-associated receptor kinase C-terminal" evidence="12">
    <location>
        <begin position="175"/>
        <end position="254"/>
    </location>
</feature>
<feature type="transmembrane region" description="Helical" evidence="10">
    <location>
        <begin position="12"/>
        <end position="32"/>
    </location>
</feature>
<dbReference type="Pfam" id="PF13947">
    <property type="entry name" value="GUB_WAK_bind"/>
    <property type="match status" value="1"/>
</dbReference>
<keyword evidence="4" id="KW-0732">Signal</keyword>
<evidence type="ECO:0000313" key="14">
    <source>
        <dbReference type="Proteomes" id="UP000827721"/>
    </source>
</evidence>
<comment type="subcellular location">
    <subcellularLocation>
        <location evidence="1">Membrane</location>
        <topology evidence="1">Single-pass membrane protein</topology>
    </subcellularLocation>
</comment>
<feature type="domain" description="Wall-associated receptor kinase galacturonan-binding" evidence="11">
    <location>
        <begin position="47"/>
        <end position="114"/>
    </location>
</feature>
<dbReference type="EC" id="2.7.11.1" evidence="2"/>
<evidence type="ECO:0000259" key="11">
    <source>
        <dbReference type="Pfam" id="PF13947"/>
    </source>
</evidence>
<dbReference type="Pfam" id="PF14380">
    <property type="entry name" value="WAK_assoc"/>
    <property type="match status" value="1"/>
</dbReference>
<comment type="catalytic activity">
    <reaction evidence="9">
        <text>L-seryl-[protein] + ATP = O-phospho-L-seryl-[protein] + ADP + H(+)</text>
        <dbReference type="Rhea" id="RHEA:17989"/>
        <dbReference type="Rhea" id="RHEA-COMP:9863"/>
        <dbReference type="Rhea" id="RHEA-COMP:11604"/>
        <dbReference type="ChEBI" id="CHEBI:15378"/>
        <dbReference type="ChEBI" id="CHEBI:29999"/>
        <dbReference type="ChEBI" id="CHEBI:30616"/>
        <dbReference type="ChEBI" id="CHEBI:83421"/>
        <dbReference type="ChEBI" id="CHEBI:456216"/>
        <dbReference type="EC" id="2.7.11.1"/>
    </reaction>
</comment>
<evidence type="ECO:0000256" key="4">
    <source>
        <dbReference type="ARBA" id="ARBA00022729"/>
    </source>
</evidence>
<evidence type="ECO:0000256" key="9">
    <source>
        <dbReference type="ARBA" id="ARBA00048679"/>
    </source>
</evidence>
<keyword evidence="5 10" id="KW-1133">Transmembrane helix</keyword>
<name>A0ABQ8H632_9ROSI</name>
<protein>
    <recommendedName>
        <fullName evidence="2">non-specific serine/threonine protein kinase</fullName>
        <ecNumber evidence="2">2.7.11.1</ecNumber>
    </recommendedName>
</protein>
<proteinExistence type="predicted"/>
<evidence type="ECO:0000313" key="13">
    <source>
        <dbReference type="EMBL" id="KAH7549350.1"/>
    </source>
</evidence>
<evidence type="ECO:0000256" key="5">
    <source>
        <dbReference type="ARBA" id="ARBA00022989"/>
    </source>
</evidence>
<dbReference type="PANTHER" id="PTHR33138:SF11">
    <property type="entry name" value="KINASE-LIKE PROTEIN"/>
    <property type="match status" value="1"/>
</dbReference>
<sequence>MPCTKRKNTLSPLLPLHLLSNFITIFFFFIALPPVSYSQSNQQYEACSHPYACGSSIHDVWYPFWGNGRPRYCGRQGFELKCHEDSKYPVIESATQKFQVLKINPSGQIITMARVDLLDDYCTGILQETTLNHSLFQYGPNVIILNLFYDCSGEIKEETNTFSCREGAGFYTNPSLQLRNLTRTCKKIVQVPVRSNALENYIQNRSDFQEVLNQGFDVVYHVDNSSCSQCISSVGFCGSDNSSSDQFVCFCIDKPNTLSCDVSGTHRFF</sequence>
<dbReference type="PANTHER" id="PTHR33138">
    <property type="entry name" value="OS01G0690200 PROTEIN"/>
    <property type="match status" value="1"/>
</dbReference>
<gene>
    <name evidence="13" type="ORF">JRO89_XS13G0018300</name>
</gene>
<dbReference type="InterPro" id="IPR025287">
    <property type="entry name" value="WAK_GUB"/>
</dbReference>
<keyword evidence="3 10" id="KW-0812">Transmembrane</keyword>
<evidence type="ECO:0000259" key="12">
    <source>
        <dbReference type="Pfam" id="PF14380"/>
    </source>
</evidence>